<feature type="region of interest" description="Disordered" evidence="1">
    <location>
        <begin position="34"/>
        <end position="79"/>
    </location>
</feature>
<feature type="compositionally biased region" description="Gly residues" evidence="1">
    <location>
        <begin position="58"/>
        <end position="72"/>
    </location>
</feature>
<name>A0ABP6N8Z9_9ACTN</name>
<sequence>MRYRGGRRAPERFALSYVTVDLVLAYLPLRAGSRRPVHMEGPSRRRAGRATPPVSAGGRCGLPRGGTVGGSGAVRPGSA</sequence>
<protein>
    <submittedName>
        <fullName evidence="2">Uncharacterized protein</fullName>
    </submittedName>
</protein>
<evidence type="ECO:0000313" key="2">
    <source>
        <dbReference type="EMBL" id="GAA3140336.1"/>
    </source>
</evidence>
<evidence type="ECO:0000313" key="3">
    <source>
        <dbReference type="Proteomes" id="UP001500320"/>
    </source>
</evidence>
<organism evidence="2 3">
    <name type="scientific">Planomonospora alba</name>
    <dbReference type="NCBI Taxonomy" id="161354"/>
    <lineage>
        <taxon>Bacteria</taxon>
        <taxon>Bacillati</taxon>
        <taxon>Actinomycetota</taxon>
        <taxon>Actinomycetes</taxon>
        <taxon>Streptosporangiales</taxon>
        <taxon>Streptosporangiaceae</taxon>
        <taxon>Planomonospora</taxon>
    </lineage>
</organism>
<dbReference type="EMBL" id="BAAAUT010000025">
    <property type="protein sequence ID" value="GAA3140336.1"/>
    <property type="molecule type" value="Genomic_DNA"/>
</dbReference>
<proteinExistence type="predicted"/>
<accession>A0ABP6N8Z9</accession>
<comment type="caution">
    <text evidence="2">The sequence shown here is derived from an EMBL/GenBank/DDBJ whole genome shotgun (WGS) entry which is preliminary data.</text>
</comment>
<reference evidence="3" key="1">
    <citation type="journal article" date="2019" name="Int. J. Syst. Evol. Microbiol.">
        <title>The Global Catalogue of Microorganisms (GCM) 10K type strain sequencing project: providing services to taxonomists for standard genome sequencing and annotation.</title>
        <authorList>
            <consortium name="The Broad Institute Genomics Platform"/>
            <consortium name="The Broad Institute Genome Sequencing Center for Infectious Disease"/>
            <person name="Wu L."/>
            <person name="Ma J."/>
        </authorList>
    </citation>
    <scope>NUCLEOTIDE SEQUENCE [LARGE SCALE GENOMIC DNA]</scope>
    <source>
        <strain evidence="3">JCM 9373</strain>
    </source>
</reference>
<dbReference type="Proteomes" id="UP001500320">
    <property type="component" value="Unassembled WGS sequence"/>
</dbReference>
<evidence type="ECO:0000256" key="1">
    <source>
        <dbReference type="SAM" id="MobiDB-lite"/>
    </source>
</evidence>
<keyword evidence="3" id="KW-1185">Reference proteome</keyword>
<gene>
    <name evidence="2" type="ORF">GCM10010466_34280</name>
</gene>